<evidence type="ECO:0000256" key="9">
    <source>
        <dbReference type="ARBA" id="ARBA00022801"/>
    </source>
</evidence>
<dbReference type="Proteomes" id="UP000479710">
    <property type="component" value="Unassembled WGS sequence"/>
</dbReference>
<dbReference type="AlphaFoldDB" id="A0A6G1BSG2"/>
<accession>A0A6G1BSG2</accession>
<evidence type="ECO:0000256" key="8">
    <source>
        <dbReference type="ARBA" id="ARBA00022741"/>
    </source>
</evidence>
<dbReference type="GO" id="GO:0003934">
    <property type="term" value="F:GTP cyclohydrolase I activity"/>
    <property type="evidence" value="ECO:0007669"/>
    <property type="project" value="UniProtKB-EC"/>
</dbReference>
<keyword evidence="17" id="KW-1185">Reference proteome</keyword>
<dbReference type="InterPro" id="IPR043134">
    <property type="entry name" value="GTP-CH-I_N"/>
</dbReference>
<evidence type="ECO:0000256" key="5">
    <source>
        <dbReference type="ARBA" id="ARBA00012715"/>
    </source>
</evidence>
<keyword evidence="7" id="KW-0479">Metal-binding</keyword>
<evidence type="ECO:0000256" key="12">
    <source>
        <dbReference type="ARBA" id="ARBA00023134"/>
    </source>
</evidence>
<dbReference type="GO" id="GO:0008270">
    <property type="term" value="F:zinc ion binding"/>
    <property type="evidence" value="ECO:0007669"/>
    <property type="project" value="TreeGrafter"/>
</dbReference>
<dbReference type="InterPro" id="IPR020602">
    <property type="entry name" value="GTP_CycHdrlase_I_dom"/>
</dbReference>
<keyword evidence="8" id="KW-0547">Nucleotide-binding</keyword>
<organism evidence="16 17">
    <name type="scientific">Oryza meyeriana var. granulata</name>
    <dbReference type="NCBI Taxonomy" id="110450"/>
    <lineage>
        <taxon>Eukaryota</taxon>
        <taxon>Viridiplantae</taxon>
        <taxon>Streptophyta</taxon>
        <taxon>Embryophyta</taxon>
        <taxon>Tracheophyta</taxon>
        <taxon>Spermatophyta</taxon>
        <taxon>Magnoliopsida</taxon>
        <taxon>Liliopsida</taxon>
        <taxon>Poales</taxon>
        <taxon>Poaceae</taxon>
        <taxon>BOP clade</taxon>
        <taxon>Oryzoideae</taxon>
        <taxon>Oryzeae</taxon>
        <taxon>Oryzinae</taxon>
        <taxon>Oryza</taxon>
        <taxon>Oryza meyeriana</taxon>
    </lineage>
</organism>
<feature type="domain" description="GTP cyclohydrolase I" evidence="15">
    <location>
        <begin position="349"/>
        <end position="534"/>
    </location>
</feature>
<evidence type="ECO:0000256" key="10">
    <source>
        <dbReference type="ARBA" id="ARBA00022833"/>
    </source>
</evidence>
<dbReference type="FunFam" id="3.30.1130.10:FF:000007">
    <property type="entry name" value="GTP cyclohydrolase 1"/>
    <property type="match status" value="1"/>
</dbReference>
<dbReference type="PANTHER" id="PTHR11109">
    <property type="entry name" value="GTP CYCLOHYDROLASE I"/>
    <property type="match status" value="1"/>
</dbReference>
<comment type="pathway">
    <text evidence="2">Cofactor biosynthesis; 7,8-dihydroneopterin triphosphate biosynthesis; 7,8-dihydroneopterin triphosphate from GTP: step 1/1.</text>
</comment>
<keyword evidence="11" id="KW-0783">Tetrahydrobiopterin biosynthesis</keyword>
<evidence type="ECO:0000256" key="13">
    <source>
        <dbReference type="ARBA" id="ARBA00030854"/>
    </source>
</evidence>
<keyword evidence="9" id="KW-0378">Hydrolase</keyword>
<evidence type="ECO:0000256" key="11">
    <source>
        <dbReference type="ARBA" id="ARBA00023007"/>
    </source>
</evidence>
<dbReference type="GO" id="GO:0005737">
    <property type="term" value="C:cytoplasm"/>
    <property type="evidence" value="ECO:0007669"/>
    <property type="project" value="TreeGrafter"/>
</dbReference>
<feature type="domain" description="GTP cyclohydrolase I" evidence="15">
    <location>
        <begin position="102"/>
        <end position="253"/>
    </location>
</feature>
<dbReference type="GO" id="GO:0046654">
    <property type="term" value="P:tetrahydrofolate biosynthetic process"/>
    <property type="evidence" value="ECO:0007669"/>
    <property type="project" value="InterPro"/>
</dbReference>
<evidence type="ECO:0000259" key="15">
    <source>
        <dbReference type="Pfam" id="PF01227"/>
    </source>
</evidence>
<proteinExistence type="inferred from homology"/>
<evidence type="ECO:0000256" key="3">
    <source>
        <dbReference type="ARBA" id="ARBA00008085"/>
    </source>
</evidence>
<dbReference type="Pfam" id="PF01227">
    <property type="entry name" value="GTP_cyclohydroI"/>
    <property type="match status" value="2"/>
</dbReference>
<dbReference type="GO" id="GO:0005525">
    <property type="term" value="F:GTP binding"/>
    <property type="evidence" value="ECO:0007669"/>
    <property type="project" value="UniProtKB-KW"/>
</dbReference>
<dbReference type="FunFam" id="3.30.1130.10:FF:000008">
    <property type="entry name" value="GTP cyclohydrolase 1"/>
    <property type="match status" value="1"/>
</dbReference>
<comment type="similarity">
    <text evidence="3">Belongs to the GTP cyclohydrolase I family.</text>
</comment>
<evidence type="ECO:0000256" key="6">
    <source>
        <dbReference type="ARBA" id="ARBA00017272"/>
    </source>
</evidence>
<dbReference type="GO" id="GO:0006729">
    <property type="term" value="P:tetrahydrobiopterin biosynthetic process"/>
    <property type="evidence" value="ECO:0007669"/>
    <property type="project" value="UniProtKB-KW"/>
</dbReference>
<dbReference type="InterPro" id="IPR001474">
    <property type="entry name" value="GTP_CycHdrlase_I"/>
</dbReference>
<evidence type="ECO:0000313" key="16">
    <source>
        <dbReference type="EMBL" id="KAF0890949.1"/>
    </source>
</evidence>
<comment type="subunit">
    <text evidence="4">Homodimer.</text>
</comment>
<dbReference type="EMBL" id="SPHZ02000011">
    <property type="protein sequence ID" value="KAF0890949.1"/>
    <property type="molecule type" value="Genomic_DNA"/>
</dbReference>
<dbReference type="SUPFAM" id="SSF55620">
    <property type="entry name" value="Tetrahydrobiopterin biosynthesis enzymes-like"/>
    <property type="match status" value="2"/>
</dbReference>
<dbReference type="EC" id="3.5.4.16" evidence="5"/>
<dbReference type="PANTHER" id="PTHR11109:SF7">
    <property type="entry name" value="GTP CYCLOHYDROLASE 1"/>
    <property type="match status" value="1"/>
</dbReference>
<name>A0A6G1BSG2_9ORYZ</name>
<comment type="function">
    <text evidence="14">GTP cyclohydrolase 1 is the first enzyme in the biosynthetic pathway leading to folic acid.</text>
</comment>
<evidence type="ECO:0000256" key="1">
    <source>
        <dbReference type="ARBA" id="ARBA00001052"/>
    </source>
</evidence>
<dbReference type="Gene3D" id="3.30.1130.10">
    <property type="match status" value="2"/>
</dbReference>
<keyword evidence="10" id="KW-0862">Zinc</keyword>
<gene>
    <name evidence="16" type="ORF">E2562_005071</name>
</gene>
<reference evidence="16 17" key="1">
    <citation type="submission" date="2019-11" db="EMBL/GenBank/DDBJ databases">
        <title>Whole genome sequence of Oryza granulata.</title>
        <authorList>
            <person name="Li W."/>
        </authorList>
    </citation>
    <scope>NUCLEOTIDE SEQUENCE [LARGE SCALE GENOMIC DNA]</scope>
    <source>
        <strain evidence="17">cv. Menghai</strain>
        <tissue evidence="16">Leaf</tissue>
    </source>
</reference>
<comment type="caution">
    <text evidence="16">The sequence shown here is derived from an EMBL/GenBank/DDBJ whole genome shotgun (WGS) entry which is preliminary data.</text>
</comment>
<evidence type="ECO:0000313" key="17">
    <source>
        <dbReference type="Proteomes" id="UP000479710"/>
    </source>
</evidence>
<evidence type="ECO:0000256" key="4">
    <source>
        <dbReference type="ARBA" id="ARBA00011738"/>
    </source>
</evidence>
<evidence type="ECO:0000256" key="2">
    <source>
        <dbReference type="ARBA" id="ARBA00005080"/>
    </source>
</evidence>
<protein>
    <recommendedName>
        <fullName evidence="6">GTP cyclohydrolase 1</fullName>
        <ecNumber evidence="5">3.5.4.16</ecNumber>
    </recommendedName>
    <alternativeName>
        <fullName evidence="13">GTP cyclohydrolase I</fullName>
    </alternativeName>
</protein>
<evidence type="ECO:0000256" key="14">
    <source>
        <dbReference type="ARBA" id="ARBA00055676"/>
    </source>
</evidence>
<dbReference type="OrthoDB" id="4966at2759"/>
<evidence type="ECO:0000256" key="7">
    <source>
        <dbReference type="ARBA" id="ARBA00022723"/>
    </source>
</evidence>
<comment type="catalytic activity">
    <reaction evidence="1">
        <text>GTP + H2O = 7,8-dihydroneopterin 3'-triphosphate + formate + H(+)</text>
        <dbReference type="Rhea" id="RHEA:17473"/>
        <dbReference type="ChEBI" id="CHEBI:15377"/>
        <dbReference type="ChEBI" id="CHEBI:15378"/>
        <dbReference type="ChEBI" id="CHEBI:15740"/>
        <dbReference type="ChEBI" id="CHEBI:37565"/>
        <dbReference type="ChEBI" id="CHEBI:58462"/>
        <dbReference type="EC" id="3.5.4.16"/>
    </reaction>
</comment>
<dbReference type="Gene3D" id="1.10.286.10">
    <property type="match status" value="2"/>
</dbReference>
<dbReference type="FunFam" id="1.10.286.10:FF:000006">
    <property type="entry name" value="GTP cyclohydrolase 1"/>
    <property type="match status" value="1"/>
</dbReference>
<dbReference type="UniPathway" id="UPA00848">
    <property type="reaction ID" value="UER00151"/>
</dbReference>
<dbReference type="InterPro" id="IPR043133">
    <property type="entry name" value="GTP-CH-I_C/QueF"/>
</dbReference>
<sequence>MTHLEARGGHPLHRVFIYFFARPQARSLAHLHLLLAFTIFRRRLIIAAWPGTAAMGALEEAHLATAATAAIPACDCECYEEEDDLVAAGGGDGEAAAADAMEPAVRALLLGLGEDARREGLRRTPKRVAKAFRDGTRGYRQKVKDIVQGALFPEVGVDKRTGSAGGTGGLVVVRDIDLFSYCESCLLPFSIQCHVGYVPSGGRVVGLSKLSRVGDVFAKRLQNPQRLANEVCGALHASIQPAGVAVALRCWHIPLPENLKCKTLQGWISTSHSSRSGVFEGENSSFWNDFSALLKLRGIDMERDSHSASISWCPLRSHEIPVCNGHCKKAAANGAISPKSVPVPSNMVSAVSSMLLSLGEDPFRKELVGTPQRYVQWLMKFRACNLDVKLNGFTLNNLSVYENPAGDAADHRAIHSVLHLPFCAQCEHHLLPFYGVVHIGYFDNGDGEVIDRSHFQALVHFYGCKLQVQERMTRQIAEAVYSVSHCGAIVVVEANHICMISRGIEKIRSSTATIAVLGQFLTDPSAKSCFLQNILDTAGLAV</sequence>
<keyword evidence="12" id="KW-0342">GTP-binding</keyword>
<dbReference type="GO" id="GO:0046656">
    <property type="term" value="P:folic acid biosynthetic process"/>
    <property type="evidence" value="ECO:0007669"/>
    <property type="project" value="UniProtKB-ARBA"/>
</dbReference>